<evidence type="ECO:0000313" key="10">
    <source>
        <dbReference type="RefSeq" id="XP_013783573.2"/>
    </source>
</evidence>
<dbReference type="GeneID" id="106467742"/>
<sequence length="281" mass="31763">MTVTMSLEYRPALRSPSATHEATEVRVHSEQAQPTDLRTRKSASRSSAPSFLIRNLISSEKASSQLNQSKSDHCSSPNHGSSRGDYSPEERDLSETGSIEDAGTRSDDNFTPSRDNISEKKLRKARTAFTDLQLRTLEKSFEHQKYLSVQDRMELASKLNLTDTQVKTWYQNRRTKWKRQAMMGLEIVPPDGSRLSTFPSLLGPPFSYWPYSYSSYLSTMSSLSGMSNGQLTSASGLPSFDFYQRQGQLLTNYRPVLSRPMYPDLNPYQSLSALIQRQPPP</sequence>
<organism evidence="9 10">
    <name type="scientific">Limulus polyphemus</name>
    <name type="common">Atlantic horseshoe crab</name>
    <dbReference type="NCBI Taxonomy" id="6850"/>
    <lineage>
        <taxon>Eukaryota</taxon>
        <taxon>Metazoa</taxon>
        <taxon>Ecdysozoa</taxon>
        <taxon>Arthropoda</taxon>
        <taxon>Chelicerata</taxon>
        <taxon>Merostomata</taxon>
        <taxon>Xiphosura</taxon>
        <taxon>Limulidae</taxon>
        <taxon>Limulus</taxon>
    </lineage>
</organism>
<evidence type="ECO:0000256" key="6">
    <source>
        <dbReference type="RuleBase" id="RU000682"/>
    </source>
</evidence>
<keyword evidence="4 5" id="KW-0539">Nucleus</keyword>
<feature type="region of interest" description="Disordered" evidence="7">
    <location>
        <begin position="1"/>
        <end position="119"/>
    </location>
</feature>
<dbReference type="InterPro" id="IPR020479">
    <property type="entry name" value="HD_metazoa"/>
</dbReference>
<dbReference type="PROSITE" id="PS00027">
    <property type="entry name" value="HOMEOBOX_1"/>
    <property type="match status" value="1"/>
</dbReference>
<proteinExistence type="predicted"/>
<dbReference type="RefSeq" id="XP_013783573.2">
    <property type="nucleotide sequence ID" value="XM_013928119.2"/>
</dbReference>
<evidence type="ECO:0000259" key="8">
    <source>
        <dbReference type="PROSITE" id="PS50071"/>
    </source>
</evidence>
<dbReference type="InterPro" id="IPR001356">
    <property type="entry name" value="HD"/>
</dbReference>
<evidence type="ECO:0000256" key="2">
    <source>
        <dbReference type="ARBA" id="ARBA00023125"/>
    </source>
</evidence>
<accession>A0ABM1BK45</accession>
<evidence type="ECO:0000256" key="3">
    <source>
        <dbReference type="ARBA" id="ARBA00023155"/>
    </source>
</evidence>
<evidence type="ECO:0000256" key="1">
    <source>
        <dbReference type="ARBA" id="ARBA00004123"/>
    </source>
</evidence>
<keyword evidence="2 5" id="KW-0238">DNA-binding</keyword>
<gene>
    <name evidence="10" type="primary">LOC106467742</name>
</gene>
<protein>
    <submittedName>
        <fullName evidence="10">Homeobox protein ceh-31-like</fullName>
    </submittedName>
</protein>
<evidence type="ECO:0000256" key="4">
    <source>
        <dbReference type="ARBA" id="ARBA00023242"/>
    </source>
</evidence>
<keyword evidence="9" id="KW-1185">Reference proteome</keyword>
<feature type="compositionally biased region" description="Polar residues" evidence="7">
    <location>
        <begin position="56"/>
        <end position="81"/>
    </location>
</feature>
<dbReference type="PANTHER" id="PTHR24333:SF5">
    <property type="entry name" value="VENT HOMEOBOX"/>
    <property type="match status" value="1"/>
</dbReference>
<evidence type="ECO:0000313" key="9">
    <source>
        <dbReference type="Proteomes" id="UP000694941"/>
    </source>
</evidence>
<comment type="subcellular location">
    <subcellularLocation>
        <location evidence="1 5 6">Nucleus</location>
    </subcellularLocation>
</comment>
<dbReference type="PANTHER" id="PTHR24333">
    <property type="entry name" value="HOMEO BOX HB9 LIKE A-RELATED"/>
    <property type="match status" value="1"/>
</dbReference>
<dbReference type="Pfam" id="PF00046">
    <property type="entry name" value="Homeodomain"/>
    <property type="match status" value="1"/>
</dbReference>
<evidence type="ECO:0000256" key="5">
    <source>
        <dbReference type="PROSITE-ProRule" id="PRU00108"/>
    </source>
</evidence>
<dbReference type="InterPro" id="IPR050848">
    <property type="entry name" value="Homeobox_TF"/>
</dbReference>
<keyword evidence="3 5" id="KW-0371">Homeobox</keyword>
<dbReference type="CDD" id="cd00086">
    <property type="entry name" value="homeodomain"/>
    <property type="match status" value="1"/>
</dbReference>
<reference evidence="10" key="1">
    <citation type="submission" date="2025-08" db="UniProtKB">
        <authorList>
            <consortium name="RefSeq"/>
        </authorList>
    </citation>
    <scope>IDENTIFICATION</scope>
    <source>
        <tissue evidence="10">Muscle</tissue>
    </source>
</reference>
<dbReference type="Gene3D" id="1.10.10.60">
    <property type="entry name" value="Homeodomain-like"/>
    <property type="match status" value="1"/>
</dbReference>
<name>A0ABM1BK45_LIMPO</name>
<feature type="domain" description="Homeobox" evidence="8">
    <location>
        <begin position="120"/>
        <end position="180"/>
    </location>
</feature>
<feature type="DNA-binding region" description="Homeobox" evidence="5">
    <location>
        <begin position="122"/>
        <end position="181"/>
    </location>
</feature>
<dbReference type="SMART" id="SM00389">
    <property type="entry name" value="HOX"/>
    <property type="match status" value="1"/>
</dbReference>
<dbReference type="PROSITE" id="PS50071">
    <property type="entry name" value="HOMEOBOX_2"/>
    <property type="match status" value="1"/>
</dbReference>
<dbReference type="PRINTS" id="PR00024">
    <property type="entry name" value="HOMEOBOX"/>
</dbReference>
<dbReference type="Proteomes" id="UP000694941">
    <property type="component" value="Unplaced"/>
</dbReference>
<dbReference type="InterPro" id="IPR009057">
    <property type="entry name" value="Homeodomain-like_sf"/>
</dbReference>
<evidence type="ECO:0000256" key="7">
    <source>
        <dbReference type="SAM" id="MobiDB-lite"/>
    </source>
</evidence>
<dbReference type="SUPFAM" id="SSF46689">
    <property type="entry name" value="Homeodomain-like"/>
    <property type="match status" value="1"/>
</dbReference>
<dbReference type="InterPro" id="IPR017970">
    <property type="entry name" value="Homeobox_CS"/>
</dbReference>